<dbReference type="EMBL" id="CP001825">
    <property type="protein sequence ID" value="ACZ41898.1"/>
    <property type="molecule type" value="Genomic_DNA"/>
</dbReference>
<dbReference type="AlphaFoldDB" id="D1CG42"/>
<gene>
    <name evidence="4" type="ordered locus">Tter_0982</name>
</gene>
<dbReference type="OrthoDB" id="9785031at2"/>
<dbReference type="InterPro" id="IPR000462">
    <property type="entry name" value="CDP-OH_P_trans"/>
</dbReference>
<keyword evidence="1 2" id="KW-0808">Transferase</keyword>
<dbReference type="eggNOG" id="COG0558">
    <property type="taxonomic scope" value="Bacteria"/>
</dbReference>
<evidence type="ECO:0000256" key="3">
    <source>
        <dbReference type="SAM" id="Phobius"/>
    </source>
</evidence>
<dbReference type="PROSITE" id="PS00379">
    <property type="entry name" value="CDP_ALCOHOL_P_TRANSF"/>
    <property type="match status" value="1"/>
</dbReference>
<dbReference type="HOGENOM" id="CLU_115797_0_0_0"/>
<keyword evidence="5" id="KW-1185">Reference proteome</keyword>
<dbReference type="GO" id="GO:0016780">
    <property type="term" value="F:phosphotransferase activity, for other substituted phosphate groups"/>
    <property type="evidence" value="ECO:0007669"/>
    <property type="project" value="InterPro"/>
</dbReference>
<feature type="transmembrane region" description="Helical" evidence="3">
    <location>
        <begin position="110"/>
        <end position="129"/>
    </location>
</feature>
<evidence type="ECO:0000256" key="2">
    <source>
        <dbReference type="RuleBase" id="RU003750"/>
    </source>
</evidence>
<feature type="transmembrane region" description="Helical" evidence="3">
    <location>
        <begin position="141"/>
        <end position="158"/>
    </location>
</feature>
<dbReference type="GO" id="GO:0016020">
    <property type="term" value="C:membrane"/>
    <property type="evidence" value="ECO:0007669"/>
    <property type="project" value="InterPro"/>
</dbReference>
<feature type="transmembrane region" description="Helical" evidence="3">
    <location>
        <begin position="164"/>
        <end position="184"/>
    </location>
</feature>
<protein>
    <submittedName>
        <fullName evidence="4">CDP-alcohol phosphatidyltransferase</fullName>
    </submittedName>
</protein>
<dbReference type="InterPro" id="IPR048254">
    <property type="entry name" value="CDP_ALCOHOL_P_TRANSF_CS"/>
</dbReference>
<evidence type="ECO:0000313" key="4">
    <source>
        <dbReference type="EMBL" id="ACZ41898.1"/>
    </source>
</evidence>
<sequence length="211" mass="23971">MSSKTSSKSSFMKHIEKYYATVPNLLALFRLLLVPILWIIALLGYSKLVALGLILAGLTDALDGQLARRLNQVTKEGARIDSLSDNLLLTSTVIWLLILKPQVFRDNTLLYILVIVVYLIVISVGWIRFRRIGNLHLYSTRAAVVIGYIFLIHTFLFPEYSKTLFYATVIAQLVASAEILAVLLTREYVDEYIGSILLWRNRSKEKLPPEK</sequence>
<dbReference type="Pfam" id="PF01066">
    <property type="entry name" value="CDP-OH_P_transf"/>
    <property type="match status" value="1"/>
</dbReference>
<reference evidence="5" key="1">
    <citation type="journal article" date="2010" name="Stand. Genomic Sci.">
        <title>Complete genome sequence of 'Thermobaculum terrenum' type strain (YNP1).</title>
        <authorList>
            <person name="Kiss H."/>
            <person name="Cleland D."/>
            <person name="Lapidus A."/>
            <person name="Lucas S."/>
            <person name="Glavina Del Rio T."/>
            <person name="Nolan M."/>
            <person name="Tice H."/>
            <person name="Han C."/>
            <person name="Goodwin L."/>
            <person name="Pitluck S."/>
            <person name="Liolios K."/>
            <person name="Ivanova N."/>
            <person name="Mavromatis K."/>
            <person name="Ovchinnikova G."/>
            <person name="Pati A."/>
            <person name="Chen A."/>
            <person name="Palaniappan K."/>
            <person name="Land M."/>
            <person name="Hauser L."/>
            <person name="Chang Y."/>
            <person name="Jeffries C."/>
            <person name="Lu M."/>
            <person name="Brettin T."/>
            <person name="Detter J."/>
            <person name="Goker M."/>
            <person name="Tindall B."/>
            <person name="Beck B."/>
            <person name="McDermott T."/>
            <person name="Woyke T."/>
            <person name="Bristow J."/>
            <person name="Eisen J."/>
            <person name="Markowitz V."/>
            <person name="Hugenholtz P."/>
            <person name="Kyrpides N."/>
            <person name="Klenk H."/>
            <person name="Cheng J."/>
        </authorList>
    </citation>
    <scope>NUCLEOTIDE SEQUENCE [LARGE SCALE GENOMIC DNA]</scope>
    <source>
        <strain evidence="5">ATCC BAA-798 / YNP1</strain>
    </source>
</reference>
<accession>D1CG42</accession>
<dbReference type="Gene3D" id="1.20.120.1760">
    <property type="match status" value="1"/>
</dbReference>
<keyword evidence="3" id="KW-0472">Membrane</keyword>
<evidence type="ECO:0000313" key="5">
    <source>
        <dbReference type="Proteomes" id="UP000000323"/>
    </source>
</evidence>
<comment type="similarity">
    <text evidence="2">Belongs to the CDP-alcohol phosphatidyltransferase class-I family.</text>
</comment>
<feature type="transmembrane region" description="Helical" evidence="3">
    <location>
        <begin position="21"/>
        <end position="42"/>
    </location>
</feature>
<keyword evidence="3" id="KW-0812">Transmembrane</keyword>
<dbReference type="GO" id="GO:0008654">
    <property type="term" value="P:phospholipid biosynthetic process"/>
    <property type="evidence" value="ECO:0007669"/>
    <property type="project" value="InterPro"/>
</dbReference>
<dbReference type="STRING" id="525904.Tter_0982"/>
<organism evidence="4 5">
    <name type="scientific">Thermobaculum terrenum (strain ATCC BAA-798 / CCMEE 7001 / YNP1)</name>
    <dbReference type="NCBI Taxonomy" id="525904"/>
    <lineage>
        <taxon>Bacteria</taxon>
        <taxon>Bacillati</taxon>
        <taxon>Chloroflexota</taxon>
        <taxon>Chloroflexia</taxon>
        <taxon>Candidatus Thermobaculales</taxon>
        <taxon>Candidatus Thermobaculaceae</taxon>
        <taxon>Thermobaculum</taxon>
    </lineage>
</organism>
<name>D1CG42_THET1</name>
<keyword evidence="3" id="KW-1133">Transmembrane helix</keyword>
<dbReference type="Proteomes" id="UP000000323">
    <property type="component" value="Chromosome 1"/>
</dbReference>
<dbReference type="InterPro" id="IPR043130">
    <property type="entry name" value="CDP-OH_PTrfase_TM_dom"/>
</dbReference>
<evidence type="ECO:0000256" key="1">
    <source>
        <dbReference type="ARBA" id="ARBA00022679"/>
    </source>
</evidence>
<proteinExistence type="inferred from homology"/>
<dbReference type="KEGG" id="ttr:Tter_0982"/>